<comment type="caution">
    <text evidence="3">The sequence shown here is derived from an EMBL/GenBank/DDBJ whole genome shotgun (WGS) entry which is preliminary data.</text>
</comment>
<keyword evidence="1" id="KW-0812">Transmembrane</keyword>
<evidence type="ECO:0000313" key="3">
    <source>
        <dbReference type="EMBL" id="PSC70803.1"/>
    </source>
</evidence>
<evidence type="ECO:0000256" key="2">
    <source>
        <dbReference type="SAM" id="SignalP"/>
    </source>
</evidence>
<protein>
    <submittedName>
        <fullName evidence="3">Uncharacterized protein</fullName>
    </submittedName>
</protein>
<keyword evidence="4" id="KW-1185">Reference proteome</keyword>
<gene>
    <name evidence="3" type="ORF">C2E20_5789</name>
</gene>
<evidence type="ECO:0000313" key="4">
    <source>
        <dbReference type="Proteomes" id="UP000239649"/>
    </source>
</evidence>
<organism evidence="3 4">
    <name type="scientific">Micractinium conductrix</name>
    <dbReference type="NCBI Taxonomy" id="554055"/>
    <lineage>
        <taxon>Eukaryota</taxon>
        <taxon>Viridiplantae</taxon>
        <taxon>Chlorophyta</taxon>
        <taxon>core chlorophytes</taxon>
        <taxon>Trebouxiophyceae</taxon>
        <taxon>Chlorellales</taxon>
        <taxon>Chlorellaceae</taxon>
        <taxon>Chlorella clade</taxon>
        <taxon>Micractinium</taxon>
    </lineage>
</organism>
<feature type="signal peptide" evidence="2">
    <location>
        <begin position="1"/>
        <end position="25"/>
    </location>
</feature>
<sequence>MRRSLALLQLAVLGVLLASAAPASAGILNAIRTAFGDAWTAFRDSVTGLANTIECKAVDWTVVSLDSCTGASDDNLCPANCRTNLQRLADASQDCIDRLVSTVAKIGNETLTERQEAQLTACNITFTPANGTPPAGFAAGSVLLPLAVLAGMAVVELLHP</sequence>
<name>A0A2P6V9N4_9CHLO</name>
<reference evidence="3 4" key="1">
    <citation type="journal article" date="2018" name="Plant J.">
        <title>Genome sequences of Chlorella sorokiniana UTEX 1602 and Micractinium conductrix SAG 241.80: implications to maltose excretion by a green alga.</title>
        <authorList>
            <person name="Arriola M.B."/>
            <person name="Velmurugan N."/>
            <person name="Zhang Y."/>
            <person name="Plunkett M.H."/>
            <person name="Hondzo H."/>
            <person name="Barney B.M."/>
        </authorList>
    </citation>
    <scope>NUCLEOTIDE SEQUENCE [LARGE SCALE GENOMIC DNA]</scope>
    <source>
        <strain evidence="3 4">SAG 241.80</strain>
    </source>
</reference>
<feature type="chain" id="PRO_5015200496" evidence="2">
    <location>
        <begin position="26"/>
        <end position="160"/>
    </location>
</feature>
<proteinExistence type="predicted"/>
<keyword evidence="2" id="KW-0732">Signal</keyword>
<feature type="transmembrane region" description="Helical" evidence="1">
    <location>
        <begin position="135"/>
        <end position="158"/>
    </location>
</feature>
<evidence type="ECO:0000256" key="1">
    <source>
        <dbReference type="SAM" id="Phobius"/>
    </source>
</evidence>
<dbReference type="AlphaFoldDB" id="A0A2P6V9N4"/>
<dbReference type="Proteomes" id="UP000239649">
    <property type="component" value="Unassembled WGS sequence"/>
</dbReference>
<accession>A0A2P6V9N4</accession>
<dbReference type="EMBL" id="LHPF02000018">
    <property type="protein sequence ID" value="PSC70803.1"/>
    <property type="molecule type" value="Genomic_DNA"/>
</dbReference>
<keyword evidence="1" id="KW-0472">Membrane</keyword>
<keyword evidence="1" id="KW-1133">Transmembrane helix</keyword>